<dbReference type="SUPFAM" id="SSF56399">
    <property type="entry name" value="ADP-ribosylation"/>
    <property type="match status" value="1"/>
</dbReference>
<feature type="region of interest" description="Disordered" evidence="1">
    <location>
        <begin position="15"/>
        <end position="84"/>
    </location>
</feature>
<evidence type="ECO:0000313" key="3">
    <source>
        <dbReference type="Proteomes" id="UP001189813"/>
    </source>
</evidence>
<gene>
    <name evidence="2" type="ORF">LMG19083_03738</name>
</gene>
<dbReference type="Pfam" id="PF09143">
    <property type="entry name" value="AvrPphF-ORF-2"/>
    <property type="match status" value="1"/>
</dbReference>
<dbReference type="InterPro" id="IPR015226">
    <property type="entry name" value="T3_effector_HopF2"/>
</dbReference>
<accession>A0ABM9JSB7</accession>
<organism evidence="2 3">
    <name type="scientific">Ralstonia psammae</name>
    <dbReference type="NCBI Taxonomy" id="3058598"/>
    <lineage>
        <taxon>Bacteria</taxon>
        <taxon>Pseudomonadati</taxon>
        <taxon>Pseudomonadota</taxon>
        <taxon>Betaproteobacteria</taxon>
        <taxon>Burkholderiales</taxon>
        <taxon>Burkholderiaceae</taxon>
        <taxon>Ralstonia</taxon>
    </lineage>
</organism>
<dbReference type="Proteomes" id="UP001189813">
    <property type="component" value="Unassembled WGS sequence"/>
</dbReference>
<reference evidence="2 3" key="1">
    <citation type="submission" date="2023-07" db="EMBL/GenBank/DDBJ databases">
        <authorList>
            <person name="Peeters C."/>
        </authorList>
    </citation>
    <scope>NUCLEOTIDE SEQUENCE [LARGE SCALE GENOMIC DNA]</scope>
    <source>
        <strain evidence="2 3">LMG 19083</strain>
    </source>
</reference>
<proteinExistence type="predicted"/>
<comment type="caution">
    <text evidence="2">The sequence shown here is derived from an EMBL/GenBank/DDBJ whole genome shotgun (WGS) entry which is preliminary data.</text>
</comment>
<feature type="compositionally biased region" description="Polar residues" evidence="1">
    <location>
        <begin position="15"/>
        <end position="35"/>
    </location>
</feature>
<dbReference type="EMBL" id="CATZBU010000010">
    <property type="protein sequence ID" value="CAJ0802512.1"/>
    <property type="molecule type" value="Genomic_DNA"/>
</dbReference>
<protein>
    <submittedName>
        <fullName evidence="2">Uncharacterized protein</fullName>
    </submittedName>
</protein>
<feature type="compositionally biased region" description="Polar residues" evidence="1">
    <location>
        <begin position="70"/>
        <end position="80"/>
    </location>
</feature>
<evidence type="ECO:0000256" key="1">
    <source>
        <dbReference type="SAM" id="MobiDB-lite"/>
    </source>
</evidence>
<sequence>MGCFVSKPATQHSYVDYSATRTSTAPTSQGSTNSSHARDRSHGLQDLPQRDSAATGGTSSLSNRRRATLPGTSTASQSESVKVGGRHYPSIHSVDASVKTALLETYDPVRALGLTDNSRFYRVTESKRVSQGSIRGNPKSMASVLHHQAVEPNRHYRSGVEQTEYLYNIAHPVQPYKPAEIPAKDLAHPTLNVMWGSVAAQGALQYAQHGHALVEMTLGDLRGAGGGDVFFDAIRSDDERSIPLIVTLPKGTAVPVKIIDPESIASSDEG</sequence>
<keyword evidence="3" id="KW-1185">Reference proteome</keyword>
<evidence type="ECO:0000313" key="2">
    <source>
        <dbReference type="EMBL" id="CAJ0802512.1"/>
    </source>
</evidence>
<name>A0ABM9JSB7_9RALS</name>